<name>A0A8J2ZP99_9BACI</name>
<evidence type="ECO:0000313" key="1">
    <source>
        <dbReference type="EMBL" id="GGH68861.1"/>
    </source>
</evidence>
<reference evidence="1" key="2">
    <citation type="submission" date="2020-09" db="EMBL/GenBank/DDBJ databases">
        <authorList>
            <person name="Sun Q."/>
            <person name="Zhou Y."/>
        </authorList>
    </citation>
    <scope>NUCLEOTIDE SEQUENCE</scope>
    <source>
        <strain evidence="1">CGMCC 1.12360</strain>
    </source>
</reference>
<keyword evidence="2" id="KW-1185">Reference proteome</keyword>
<organism evidence="1 2">
    <name type="scientific">Compostibacillus humi</name>
    <dbReference type="NCBI Taxonomy" id="1245525"/>
    <lineage>
        <taxon>Bacteria</taxon>
        <taxon>Bacillati</taxon>
        <taxon>Bacillota</taxon>
        <taxon>Bacilli</taxon>
        <taxon>Bacillales</taxon>
        <taxon>Bacillaceae</taxon>
        <taxon>Compostibacillus</taxon>
    </lineage>
</organism>
<accession>A0A8J2ZP99</accession>
<dbReference type="EMBL" id="BMEV01000003">
    <property type="protein sequence ID" value="GGH68861.1"/>
    <property type="molecule type" value="Genomic_DNA"/>
</dbReference>
<gene>
    <name evidence="1" type="ORF">GCM10010978_02300</name>
</gene>
<dbReference type="AlphaFoldDB" id="A0A8J2ZP99"/>
<dbReference type="Pfam" id="PF14069">
    <property type="entry name" value="SpoVIF"/>
    <property type="match status" value="1"/>
</dbReference>
<evidence type="ECO:0000313" key="2">
    <source>
        <dbReference type="Proteomes" id="UP000602050"/>
    </source>
</evidence>
<comment type="caution">
    <text evidence="1">The sequence shown here is derived from an EMBL/GenBank/DDBJ whole genome shotgun (WGS) entry which is preliminary data.</text>
</comment>
<dbReference type="Proteomes" id="UP000602050">
    <property type="component" value="Unassembled WGS sequence"/>
</dbReference>
<dbReference type="InterPro" id="IPR025942">
    <property type="entry name" value="SpoVIF"/>
</dbReference>
<reference evidence="1" key="1">
    <citation type="journal article" date="2014" name="Int. J. Syst. Evol. Microbiol.">
        <title>Complete genome sequence of Corynebacterium casei LMG S-19264T (=DSM 44701T), isolated from a smear-ripened cheese.</title>
        <authorList>
            <consortium name="US DOE Joint Genome Institute (JGI-PGF)"/>
            <person name="Walter F."/>
            <person name="Albersmeier A."/>
            <person name="Kalinowski J."/>
            <person name="Ruckert C."/>
        </authorList>
    </citation>
    <scope>NUCLEOTIDE SEQUENCE</scope>
    <source>
        <strain evidence="1">CGMCC 1.12360</strain>
    </source>
</reference>
<protein>
    <submittedName>
        <fullName evidence="1">Stage VI sporulation protein F</fullName>
    </submittedName>
</protein>
<proteinExistence type="predicted"/>
<dbReference type="RefSeq" id="WP_188390530.1">
    <property type="nucleotide sequence ID" value="NZ_BMEV01000003.1"/>
</dbReference>
<sequence>MNHFQKGLFDKIQQNSNIRPEDIFKVADAVKHADFSDEETVRRLVRQLAKMAGKPVSKEKEDKLVQSITNNNIPSDFSQMFKK</sequence>